<dbReference type="STRING" id="1480615.AWJ14_17635"/>
<proteinExistence type="predicted"/>
<evidence type="ECO:0000313" key="1">
    <source>
        <dbReference type="EMBL" id="OCW56746.1"/>
    </source>
</evidence>
<gene>
    <name evidence="1" type="ORF">AWJ14_17635</name>
</gene>
<sequence length="160" mass="16744">MLLLFRLMRNTVFVAMLLVSLASTAVGMGVWAVSLAGQVTAMTASAAATAIANRKAIATAVARTKAKARLRRVMVALPVAGLAAAAVFERQDYLEWKEDNPDGDLEAYACELAAISGEVVDEVLQELPAAVRPPPETLLARLPACADPQALADAAARLDG</sequence>
<dbReference type="OrthoDB" id="7875945at2"/>
<reference evidence="1 2" key="1">
    <citation type="submission" date="2015-12" db="EMBL/GenBank/DDBJ databases">
        <authorList>
            <person name="Shamseldin A."/>
            <person name="Moawad H."/>
            <person name="Abd El-Rahim W.M."/>
            <person name="Sadowsky M.J."/>
        </authorList>
    </citation>
    <scope>NUCLEOTIDE SEQUENCE [LARGE SCALE GENOMIC DNA]</scope>
    <source>
        <strain evidence="1 2">JC234</strain>
    </source>
</reference>
<dbReference type="AlphaFoldDB" id="A0A1C1YTH1"/>
<protein>
    <submittedName>
        <fullName evidence="1">Uncharacterized protein</fullName>
    </submittedName>
</protein>
<accession>A0A1C1YTH1</accession>
<evidence type="ECO:0000313" key="2">
    <source>
        <dbReference type="Proteomes" id="UP000094795"/>
    </source>
</evidence>
<dbReference type="Proteomes" id="UP000094795">
    <property type="component" value="Unassembled WGS sequence"/>
</dbReference>
<organism evidence="1 2">
    <name type="scientific">Hoeflea olei</name>
    <dbReference type="NCBI Taxonomy" id="1480615"/>
    <lineage>
        <taxon>Bacteria</taxon>
        <taxon>Pseudomonadati</taxon>
        <taxon>Pseudomonadota</taxon>
        <taxon>Alphaproteobacteria</taxon>
        <taxon>Hyphomicrobiales</taxon>
        <taxon>Rhizobiaceae</taxon>
        <taxon>Hoeflea</taxon>
    </lineage>
</organism>
<keyword evidence="2" id="KW-1185">Reference proteome</keyword>
<dbReference type="EMBL" id="LQZT01000034">
    <property type="protein sequence ID" value="OCW56746.1"/>
    <property type="molecule type" value="Genomic_DNA"/>
</dbReference>
<comment type="caution">
    <text evidence="1">The sequence shown here is derived from an EMBL/GenBank/DDBJ whole genome shotgun (WGS) entry which is preliminary data.</text>
</comment>
<name>A0A1C1YTH1_9HYPH</name>
<dbReference type="RefSeq" id="WP_066181508.1">
    <property type="nucleotide sequence ID" value="NZ_LQZT01000034.1"/>
</dbReference>